<proteinExistence type="predicted"/>
<evidence type="ECO:0000313" key="1">
    <source>
        <dbReference type="EMBL" id="MEC3861015.1"/>
    </source>
</evidence>
<name>A0ABU6HEX8_9RHOB</name>
<keyword evidence="2" id="KW-1185">Reference proteome</keyword>
<evidence type="ECO:0008006" key="3">
    <source>
        <dbReference type="Google" id="ProtNLM"/>
    </source>
</evidence>
<dbReference type="Proteomes" id="UP001348149">
    <property type="component" value="Unassembled WGS sequence"/>
</dbReference>
<dbReference type="EMBL" id="JAYLLH010000007">
    <property type="protein sequence ID" value="MEC3861015.1"/>
    <property type="molecule type" value="Genomic_DNA"/>
</dbReference>
<organism evidence="1 2">
    <name type="scientific">Mesobacterium hydrothermale</name>
    <dbReference type="NCBI Taxonomy" id="3111907"/>
    <lineage>
        <taxon>Bacteria</taxon>
        <taxon>Pseudomonadati</taxon>
        <taxon>Pseudomonadota</taxon>
        <taxon>Alphaproteobacteria</taxon>
        <taxon>Rhodobacterales</taxon>
        <taxon>Roseobacteraceae</taxon>
        <taxon>Mesobacterium</taxon>
    </lineage>
</organism>
<comment type="caution">
    <text evidence="1">The sequence shown here is derived from an EMBL/GenBank/DDBJ whole genome shotgun (WGS) entry which is preliminary data.</text>
</comment>
<evidence type="ECO:0000313" key="2">
    <source>
        <dbReference type="Proteomes" id="UP001348149"/>
    </source>
</evidence>
<reference evidence="1 2" key="1">
    <citation type="submission" date="2024-01" db="EMBL/GenBank/DDBJ databases">
        <title>Mesobacterium rodlantinim sp. nov., isolated from shallow sea hydrothermal systems off Kueishantao Island.</title>
        <authorList>
            <person name="Su Z."/>
            <person name="Tang K."/>
        </authorList>
    </citation>
    <scope>NUCLEOTIDE SEQUENCE [LARGE SCALE GENOMIC DNA]</scope>
    <source>
        <strain evidence="1 2">TK19101</strain>
    </source>
</reference>
<sequence>MIGAVVTYTLPGPMPRAELLERFGKTVDVYRSAPGLLRKTYCYDETTGQGTSFYQFDSLASAQALLNPDFQKGFAERMGATPEIYFTDTLMVVDNTIDSVSTYEQD</sequence>
<gene>
    <name evidence="1" type="ORF">VK792_06935</name>
</gene>
<accession>A0ABU6HEX8</accession>
<dbReference type="Gene3D" id="3.30.70.100">
    <property type="match status" value="1"/>
</dbReference>
<dbReference type="RefSeq" id="WP_326296673.1">
    <property type="nucleotide sequence ID" value="NZ_JAYLLH010000007.1"/>
</dbReference>
<dbReference type="InterPro" id="IPR011008">
    <property type="entry name" value="Dimeric_a/b-barrel"/>
</dbReference>
<protein>
    <recommendedName>
        <fullName evidence="3">Monooxygenase</fullName>
    </recommendedName>
</protein>
<dbReference type="SUPFAM" id="SSF54909">
    <property type="entry name" value="Dimeric alpha+beta barrel"/>
    <property type="match status" value="1"/>
</dbReference>